<name>A0A972FIS4_9FLAO</name>
<dbReference type="InterPro" id="IPR032272">
    <property type="entry name" value="DUF4834"/>
</dbReference>
<evidence type="ECO:0000256" key="1">
    <source>
        <dbReference type="SAM" id="MobiDB-lite"/>
    </source>
</evidence>
<keyword evidence="2" id="KW-0472">Membrane</keyword>
<dbReference type="RefSeq" id="WP_169525787.1">
    <property type="nucleotide sequence ID" value="NZ_JAAMPU010000096.1"/>
</dbReference>
<evidence type="ECO:0000313" key="4">
    <source>
        <dbReference type="Proteomes" id="UP000712080"/>
    </source>
</evidence>
<accession>A0A972FIS4</accession>
<keyword evidence="4" id="KW-1185">Reference proteome</keyword>
<dbReference type="Proteomes" id="UP000712080">
    <property type="component" value="Unassembled WGS sequence"/>
</dbReference>
<keyword evidence="2" id="KW-1133">Transmembrane helix</keyword>
<dbReference type="EMBL" id="JAAMPU010000096">
    <property type="protein sequence ID" value="NMH26784.1"/>
    <property type="molecule type" value="Genomic_DNA"/>
</dbReference>
<feature type="transmembrane region" description="Helical" evidence="2">
    <location>
        <begin position="12"/>
        <end position="31"/>
    </location>
</feature>
<keyword evidence="2" id="KW-0812">Transmembrane</keyword>
<feature type="region of interest" description="Disordered" evidence="1">
    <location>
        <begin position="53"/>
        <end position="72"/>
    </location>
</feature>
<proteinExistence type="predicted"/>
<reference evidence="3" key="1">
    <citation type="submission" date="2020-02" db="EMBL/GenBank/DDBJ databases">
        <title>Flavobacterium sp. genome.</title>
        <authorList>
            <person name="Jung H.S."/>
            <person name="Baek J.H."/>
            <person name="Jeon C.O."/>
        </authorList>
    </citation>
    <scope>NUCLEOTIDE SEQUENCE</scope>
    <source>
        <strain evidence="3">SE-s28</strain>
    </source>
</reference>
<gene>
    <name evidence="3" type="ORF">G6047_01965</name>
</gene>
<dbReference type="Pfam" id="PF16118">
    <property type="entry name" value="DUF4834"/>
    <property type="match status" value="1"/>
</dbReference>
<sequence>MDTASFNGFLRTVIYIVFFYYLFRFVARLLFPVLVKKAVAHAEEKFRSEYGGYTKQDYSRKPDGDISIDTTNAKPTREKKKVGDYVDFEEID</sequence>
<evidence type="ECO:0000256" key="2">
    <source>
        <dbReference type="SAM" id="Phobius"/>
    </source>
</evidence>
<evidence type="ECO:0000313" key="3">
    <source>
        <dbReference type="EMBL" id="NMH26784.1"/>
    </source>
</evidence>
<organism evidence="3 4">
    <name type="scientific">Flavobacterium silvaticum</name>
    <dbReference type="NCBI Taxonomy" id="1852020"/>
    <lineage>
        <taxon>Bacteria</taxon>
        <taxon>Pseudomonadati</taxon>
        <taxon>Bacteroidota</taxon>
        <taxon>Flavobacteriia</taxon>
        <taxon>Flavobacteriales</taxon>
        <taxon>Flavobacteriaceae</taxon>
        <taxon>Flavobacterium</taxon>
    </lineage>
</organism>
<protein>
    <submittedName>
        <fullName evidence="3">DUF4834 family protein</fullName>
    </submittedName>
</protein>
<comment type="caution">
    <text evidence="3">The sequence shown here is derived from an EMBL/GenBank/DDBJ whole genome shotgun (WGS) entry which is preliminary data.</text>
</comment>
<dbReference type="AlphaFoldDB" id="A0A972FIS4"/>